<dbReference type="AlphaFoldDB" id="A0A8B4Q7B8"/>
<evidence type="ECO:0000259" key="1">
    <source>
        <dbReference type="Pfam" id="PF07905"/>
    </source>
</evidence>
<dbReference type="InterPro" id="IPR042070">
    <property type="entry name" value="PucR_C-HTH_sf"/>
</dbReference>
<sequence>MVMTVKNFLELPITKDFKVETGHHDLERTMKNVEILDFEFMQEFNNLRDQMFTENSLVLTSLLFAKDDANLLFEMVSKLAELKVSALAYKPVIYEQLPEEVLQLAEKHRLPILKFGGDEFFEDIIFQAMDYRNKSSQTDFLESSITQLIENEMTEEQLQNIIRQMSKPFEKYMYAVCIQSDEKLEENLFHFEPFLRTGLLSYYKDKLIIVMTNNDVNYPFHEKMHSLLQLFNWDLSKIHLGGSSICETADELAEALKEAYYSSIFAKVYSEVACLYADLQSEQLLIQLVRQDRAFAEKFIEQSITSLETTEHLLETAISFILYEGNIKEMANDQFCHPNTVRYRLGKIKQIIAPNATDFKFYSSLSQVILLYLLLQHHPL</sequence>
<protein>
    <submittedName>
        <fullName evidence="4">CdaR family transcriptional regulator</fullName>
    </submittedName>
    <submittedName>
        <fullName evidence="3">Sugar diacid utilization regulator</fullName>
    </submittedName>
</protein>
<keyword evidence="6" id="KW-1185">Reference proteome</keyword>
<evidence type="ECO:0000313" key="3">
    <source>
        <dbReference type="EMBL" id="STX08573.1"/>
    </source>
</evidence>
<dbReference type="InterPro" id="IPR012914">
    <property type="entry name" value="PucR_dom"/>
</dbReference>
<organism evidence="3 5">
    <name type="scientific">Kurthia zopfii</name>
    <dbReference type="NCBI Taxonomy" id="1650"/>
    <lineage>
        <taxon>Bacteria</taxon>
        <taxon>Bacillati</taxon>
        <taxon>Bacillota</taxon>
        <taxon>Bacilli</taxon>
        <taxon>Bacillales</taxon>
        <taxon>Caryophanaceae</taxon>
        <taxon>Kurthia</taxon>
    </lineage>
</organism>
<proteinExistence type="predicted"/>
<dbReference type="Proteomes" id="UP000254330">
    <property type="component" value="Unassembled WGS sequence"/>
</dbReference>
<dbReference type="InterPro" id="IPR051448">
    <property type="entry name" value="CdaR-like_regulators"/>
</dbReference>
<accession>A0A8B4Q7B8</accession>
<dbReference type="PANTHER" id="PTHR33744">
    <property type="entry name" value="CARBOHYDRATE DIACID REGULATOR"/>
    <property type="match status" value="1"/>
</dbReference>
<reference evidence="3 5" key="1">
    <citation type="submission" date="2018-06" db="EMBL/GenBank/DDBJ databases">
        <authorList>
            <consortium name="Pathogen Informatics"/>
            <person name="Doyle S."/>
        </authorList>
    </citation>
    <scope>NUCLEOTIDE SEQUENCE [LARGE SCALE GENOMIC DNA]</scope>
    <source>
        <strain evidence="3 5">NCTC10597</strain>
    </source>
</reference>
<reference evidence="4 6" key="2">
    <citation type="submission" date="2019-03" db="EMBL/GenBank/DDBJ databases">
        <title>Genomic Encyclopedia of Type Strains, Phase IV (KMG-IV): sequencing the most valuable type-strain genomes for metagenomic binning, comparative biology and taxonomic classification.</title>
        <authorList>
            <person name="Goeker M."/>
        </authorList>
    </citation>
    <scope>NUCLEOTIDE SEQUENCE [LARGE SCALE GENOMIC DNA]</scope>
    <source>
        <strain evidence="4 6">DSM 20580</strain>
    </source>
</reference>
<dbReference type="RefSeq" id="WP_109349601.1">
    <property type="nucleotide sequence ID" value="NZ_BJUE01000009.1"/>
</dbReference>
<dbReference type="PANTHER" id="PTHR33744:SF15">
    <property type="entry name" value="CARBOHYDRATE DIACID REGULATOR"/>
    <property type="match status" value="1"/>
</dbReference>
<evidence type="ECO:0000313" key="5">
    <source>
        <dbReference type="Proteomes" id="UP000254330"/>
    </source>
</evidence>
<dbReference type="OrthoDB" id="142218at2"/>
<dbReference type="InterPro" id="IPR025736">
    <property type="entry name" value="PucR_C-HTH_dom"/>
</dbReference>
<dbReference type="Proteomes" id="UP000294641">
    <property type="component" value="Unassembled WGS sequence"/>
</dbReference>
<evidence type="ECO:0000259" key="2">
    <source>
        <dbReference type="Pfam" id="PF13556"/>
    </source>
</evidence>
<dbReference type="EMBL" id="UGNP01000001">
    <property type="protein sequence ID" value="STX08573.1"/>
    <property type="molecule type" value="Genomic_DNA"/>
</dbReference>
<name>A0A8B4Q7B8_9BACL</name>
<dbReference type="Gene3D" id="1.10.10.2840">
    <property type="entry name" value="PucR C-terminal helix-turn-helix domain"/>
    <property type="match status" value="1"/>
</dbReference>
<evidence type="ECO:0000313" key="6">
    <source>
        <dbReference type="Proteomes" id="UP000294641"/>
    </source>
</evidence>
<feature type="domain" description="PucR C-terminal helix-turn-helix" evidence="2">
    <location>
        <begin position="313"/>
        <end position="364"/>
    </location>
</feature>
<dbReference type="Pfam" id="PF07905">
    <property type="entry name" value="PucR"/>
    <property type="match status" value="1"/>
</dbReference>
<gene>
    <name evidence="4" type="ORF">DFR61_11640</name>
    <name evidence="3" type="ORF">NCTC10597_00237</name>
</gene>
<comment type="caution">
    <text evidence="3">The sequence shown here is derived from an EMBL/GenBank/DDBJ whole genome shotgun (WGS) entry which is preliminary data.</text>
</comment>
<feature type="domain" description="Purine catabolism PurC-like" evidence="1">
    <location>
        <begin position="9"/>
        <end position="130"/>
    </location>
</feature>
<dbReference type="EMBL" id="SNZG01000016">
    <property type="protein sequence ID" value="TDR38483.1"/>
    <property type="molecule type" value="Genomic_DNA"/>
</dbReference>
<dbReference type="Pfam" id="PF13556">
    <property type="entry name" value="HTH_30"/>
    <property type="match status" value="1"/>
</dbReference>
<evidence type="ECO:0000313" key="4">
    <source>
        <dbReference type="EMBL" id="TDR38483.1"/>
    </source>
</evidence>